<sequence>MAPMSLPNTPATGLRQGDVKLLETPIAQRLLSTPLVARMAYTGRDGAPRLIPVNFLWTGEELVVGAFAGNYKVRDLRTRPDVAVCIDTAEGLPQVLMLRGKVTLAEVDGVLPEYATIQRAGMGDEVGDAYVKAIDKPGLRMVRIGLRPTWVGVLDFQERFPAMTPEPVQAALRGEG</sequence>
<keyword evidence="1" id="KW-0560">Oxidoreductase</keyword>
<proteinExistence type="predicted"/>
<protein>
    <recommendedName>
        <fullName evidence="4">Pyridoxamine 5'-phosphate oxidase</fullName>
    </recommendedName>
</protein>
<organism evidence="2 3">
    <name type="scientific">Plantactinospora endophytica</name>
    <dbReference type="NCBI Taxonomy" id="673535"/>
    <lineage>
        <taxon>Bacteria</taxon>
        <taxon>Bacillati</taxon>
        <taxon>Actinomycetota</taxon>
        <taxon>Actinomycetes</taxon>
        <taxon>Micromonosporales</taxon>
        <taxon>Micromonosporaceae</taxon>
        <taxon>Plantactinospora</taxon>
    </lineage>
</organism>
<gene>
    <name evidence="2" type="ORF">Pen02_26990</name>
</gene>
<dbReference type="SUPFAM" id="SSF50475">
    <property type="entry name" value="FMN-binding split barrel"/>
    <property type="match status" value="1"/>
</dbReference>
<dbReference type="PANTHER" id="PTHR35176:SF6">
    <property type="entry name" value="HEME OXYGENASE HI_0854-RELATED"/>
    <property type="match status" value="1"/>
</dbReference>
<dbReference type="EMBL" id="BONW01000013">
    <property type="protein sequence ID" value="GIG87763.1"/>
    <property type="molecule type" value="Genomic_DNA"/>
</dbReference>
<keyword evidence="3" id="KW-1185">Reference proteome</keyword>
<dbReference type="Proteomes" id="UP000646749">
    <property type="component" value="Unassembled WGS sequence"/>
</dbReference>
<evidence type="ECO:0000313" key="3">
    <source>
        <dbReference type="Proteomes" id="UP000646749"/>
    </source>
</evidence>
<evidence type="ECO:0008006" key="4">
    <source>
        <dbReference type="Google" id="ProtNLM"/>
    </source>
</evidence>
<evidence type="ECO:0000256" key="1">
    <source>
        <dbReference type="ARBA" id="ARBA00023002"/>
    </source>
</evidence>
<dbReference type="InterPro" id="IPR052019">
    <property type="entry name" value="F420H2_bilvrd_red/Heme_oxyg"/>
</dbReference>
<name>A0ABQ4DZ80_9ACTN</name>
<dbReference type="InterPro" id="IPR012349">
    <property type="entry name" value="Split_barrel_FMN-bd"/>
</dbReference>
<reference evidence="2 3" key="1">
    <citation type="submission" date="2021-01" db="EMBL/GenBank/DDBJ databases">
        <title>Whole genome shotgun sequence of Plantactinospora endophytica NBRC 110450.</title>
        <authorList>
            <person name="Komaki H."/>
            <person name="Tamura T."/>
        </authorList>
    </citation>
    <scope>NUCLEOTIDE SEQUENCE [LARGE SCALE GENOMIC DNA]</scope>
    <source>
        <strain evidence="2 3">NBRC 110450</strain>
    </source>
</reference>
<comment type="caution">
    <text evidence="2">The sequence shown here is derived from an EMBL/GenBank/DDBJ whole genome shotgun (WGS) entry which is preliminary data.</text>
</comment>
<dbReference type="PANTHER" id="PTHR35176">
    <property type="entry name" value="HEME OXYGENASE HI_0854-RELATED"/>
    <property type="match status" value="1"/>
</dbReference>
<evidence type="ECO:0000313" key="2">
    <source>
        <dbReference type="EMBL" id="GIG87763.1"/>
    </source>
</evidence>
<accession>A0ABQ4DZ80</accession>
<dbReference type="Gene3D" id="2.30.110.10">
    <property type="entry name" value="Electron Transport, Fmn-binding Protein, Chain A"/>
    <property type="match status" value="1"/>
</dbReference>